<dbReference type="OrthoDB" id="8871497at2759"/>
<accession>A0A3B4DX72</accession>
<dbReference type="Proteomes" id="UP001501920">
    <property type="component" value="Chromosome 25"/>
</dbReference>
<reference evidence="2" key="2">
    <citation type="submission" date="2025-08" db="UniProtKB">
        <authorList>
            <consortium name="Ensembl"/>
        </authorList>
    </citation>
    <scope>IDENTIFICATION</scope>
</reference>
<gene>
    <name evidence="2" type="primary">RAI2</name>
</gene>
<dbReference type="Pfam" id="PF15279">
    <property type="entry name" value="SOBP"/>
    <property type="match status" value="1"/>
</dbReference>
<dbReference type="InterPro" id="IPR026092">
    <property type="entry name" value="RAI2/SOBP"/>
</dbReference>
<dbReference type="AlphaFoldDB" id="A0A3B4DX72"/>
<dbReference type="OMA" id="CTHNIMS"/>
<sequence>MEDLHSKIHQNSGIKTKASEGAEALNNRTLSTQAWSNNLNEPVRQALSTDVAVEDSALFTPLSETSLGLIFKMATSLLHPLCLGGSPVVLPVHLQVAGGVDPQVGPTIASPVIAPSPGSLSLPLMLDQPGLQCLSSQLLLQSSCLVPEQQYLSEAEQNHGPSQNQSVPLSQPQHGNGKSDILSQPSDNSALRCSKFTTVLQEPFHFLRNYDSSACQGTRSVPSNPFLPQESPMPYLYTGSPLVSLVPPATLLVPYPLIVPLPVPLPIPIPIPVSFPESKALSSSPSAAYSTKKNKSTQTSKDAFDIPTSTHSTKSDCRCLQLPRLPLPSVSQEEILDLRIKVTPIQAKQKVQFPLLQDSALDLSVANNPHFESCAGSKLKCNRNYSANKELTERIFHPVKYSRRHEPNHLNSHSDIEFGMQYKWTKEQYFPENAAKSAGQNSRVTGPLQMPAVFCEELVRQPEEHMLKNRVVKLKRVTSRSMNIHPIKKQHVATFRPTK</sequence>
<dbReference type="STRING" id="42514.ENSPNAP00000028030"/>
<reference evidence="2 3" key="1">
    <citation type="submission" date="2020-10" db="EMBL/GenBank/DDBJ databases">
        <title>Pygocentrus nattereri (red-bellied piranha) genome, fPygNat1, primary haplotype.</title>
        <authorList>
            <person name="Myers G."/>
            <person name="Meyer A."/>
            <person name="Karagic N."/>
            <person name="Pippel M."/>
            <person name="Winkler S."/>
            <person name="Tracey A."/>
            <person name="Wood J."/>
            <person name="Formenti G."/>
            <person name="Howe K."/>
            <person name="Fedrigo O."/>
            <person name="Jarvis E.D."/>
        </authorList>
    </citation>
    <scope>NUCLEOTIDE SEQUENCE [LARGE SCALE GENOMIC DNA]</scope>
</reference>
<dbReference type="GeneTree" id="ENSGT00940000180452"/>
<evidence type="ECO:0000313" key="2">
    <source>
        <dbReference type="Ensembl" id="ENSPNAP00000028030.1"/>
    </source>
</evidence>
<feature type="region of interest" description="Disordered" evidence="1">
    <location>
        <begin position="155"/>
        <end position="184"/>
    </location>
</feature>
<dbReference type="PANTHER" id="PTHR23186">
    <property type="entry name" value="RETINOIC ACID-INDUCED PROTEIN 2"/>
    <property type="match status" value="1"/>
</dbReference>
<dbReference type="Ensembl" id="ENSPNAT00000001015.2">
    <property type="protein sequence ID" value="ENSPNAP00000028030.1"/>
    <property type="gene ID" value="ENSPNAG00000013593.2"/>
</dbReference>
<dbReference type="PANTHER" id="PTHR23186:SF3">
    <property type="entry name" value="RETINOIC ACID-INDUCED PROTEIN 2"/>
    <property type="match status" value="1"/>
</dbReference>
<organism evidence="2 3">
    <name type="scientific">Pygocentrus nattereri</name>
    <name type="common">Red-bellied piranha</name>
    <dbReference type="NCBI Taxonomy" id="42514"/>
    <lineage>
        <taxon>Eukaryota</taxon>
        <taxon>Metazoa</taxon>
        <taxon>Chordata</taxon>
        <taxon>Craniata</taxon>
        <taxon>Vertebrata</taxon>
        <taxon>Euteleostomi</taxon>
        <taxon>Actinopterygii</taxon>
        <taxon>Neopterygii</taxon>
        <taxon>Teleostei</taxon>
        <taxon>Ostariophysi</taxon>
        <taxon>Characiformes</taxon>
        <taxon>Characoidei</taxon>
        <taxon>Pygocentrus</taxon>
    </lineage>
</organism>
<evidence type="ECO:0008006" key="4">
    <source>
        <dbReference type="Google" id="ProtNLM"/>
    </source>
</evidence>
<evidence type="ECO:0000313" key="3">
    <source>
        <dbReference type="Proteomes" id="UP001501920"/>
    </source>
</evidence>
<feature type="compositionally biased region" description="Polar residues" evidence="1">
    <location>
        <begin position="159"/>
        <end position="184"/>
    </location>
</feature>
<protein>
    <recommendedName>
        <fullName evidence="4">Retinoic acid induced 2</fullName>
    </recommendedName>
</protein>
<keyword evidence="3" id="KW-1185">Reference proteome</keyword>
<feature type="region of interest" description="Disordered" evidence="1">
    <location>
        <begin position="282"/>
        <end position="310"/>
    </location>
</feature>
<dbReference type="GO" id="GO:0005634">
    <property type="term" value="C:nucleus"/>
    <property type="evidence" value="ECO:0007669"/>
    <property type="project" value="TreeGrafter"/>
</dbReference>
<name>A0A3B4DX72_PYGNA</name>
<proteinExistence type="predicted"/>
<reference evidence="2" key="3">
    <citation type="submission" date="2025-09" db="UniProtKB">
        <authorList>
            <consortium name="Ensembl"/>
        </authorList>
    </citation>
    <scope>IDENTIFICATION</scope>
</reference>
<evidence type="ECO:0000256" key="1">
    <source>
        <dbReference type="SAM" id="MobiDB-lite"/>
    </source>
</evidence>
<dbReference type="GO" id="GO:0048513">
    <property type="term" value="P:animal organ development"/>
    <property type="evidence" value="ECO:0007669"/>
    <property type="project" value="TreeGrafter"/>
</dbReference>